<dbReference type="AlphaFoldDB" id="A0A195D1U5"/>
<gene>
    <name evidence="1" type="ORF">ALC62_02711</name>
</gene>
<name>A0A195D1U5_9HYME</name>
<keyword evidence="2" id="KW-1185">Reference proteome</keyword>
<organism evidence="1 2">
    <name type="scientific">Cyphomyrmex costatus</name>
    <dbReference type="NCBI Taxonomy" id="456900"/>
    <lineage>
        <taxon>Eukaryota</taxon>
        <taxon>Metazoa</taxon>
        <taxon>Ecdysozoa</taxon>
        <taxon>Arthropoda</taxon>
        <taxon>Hexapoda</taxon>
        <taxon>Insecta</taxon>
        <taxon>Pterygota</taxon>
        <taxon>Neoptera</taxon>
        <taxon>Endopterygota</taxon>
        <taxon>Hymenoptera</taxon>
        <taxon>Apocrita</taxon>
        <taxon>Aculeata</taxon>
        <taxon>Formicoidea</taxon>
        <taxon>Formicidae</taxon>
        <taxon>Myrmicinae</taxon>
        <taxon>Cyphomyrmex</taxon>
    </lineage>
</organism>
<sequence length="222" mass="25345">MNNEYRFSNACSVPFPCGFTGRRDYQSRGRAHSFLNLRSTTFVLVPTAIQGICCARAAMRTKILSLRALASWTRSLVRFFFFLAAASSPTRGDHLGEPFVSAISRDDRTKTQKLIYEHFCSYAKVLSLDVLQCFASLLIHTWKGNSRDNGILYLYLISRESEHLPFFLPFLLTYARDFEPQCHVFRTKQLRKPRPCHLCHQAVIKQASCCRGESITSFPSGQ</sequence>
<accession>A0A195D1U5</accession>
<protein>
    <submittedName>
        <fullName evidence="1">Uncharacterized protein</fullName>
    </submittedName>
</protein>
<evidence type="ECO:0000313" key="2">
    <source>
        <dbReference type="Proteomes" id="UP000078542"/>
    </source>
</evidence>
<dbReference type="Proteomes" id="UP000078542">
    <property type="component" value="Unassembled WGS sequence"/>
</dbReference>
<evidence type="ECO:0000313" key="1">
    <source>
        <dbReference type="EMBL" id="KYN06374.1"/>
    </source>
</evidence>
<dbReference type="EMBL" id="KQ977012">
    <property type="protein sequence ID" value="KYN06374.1"/>
    <property type="molecule type" value="Genomic_DNA"/>
</dbReference>
<reference evidence="1 2" key="1">
    <citation type="submission" date="2016-03" db="EMBL/GenBank/DDBJ databases">
        <title>Cyphomyrmex costatus WGS genome.</title>
        <authorList>
            <person name="Nygaard S."/>
            <person name="Hu H."/>
            <person name="Boomsma J."/>
            <person name="Zhang G."/>
        </authorList>
    </citation>
    <scope>NUCLEOTIDE SEQUENCE [LARGE SCALE GENOMIC DNA]</scope>
    <source>
        <strain evidence="1">MS0001</strain>
        <tissue evidence="1">Whole body</tissue>
    </source>
</reference>
<proteinExistence type="predicted"/>